<keyword evidence="3" id="KW-1185">Reference proteome</keyword>
<dbReference type="AlphaFoldDB" id="A0A2R5FP28"/>
<keyword evidence="1" id="KW-1133">Transmembrane helix</keyword>
<feature type="transmembrane region" description="Helical" evidence="1">
    <location>
        <begin position="20"/>
        <end position="37"/>
    </location>
</feature>
<dbReference type="EMBL" id="BDUD01000001">
    <property type="protein sequence ID" value="GBG19208.1"/>
    <property type="molecule type" value="Genomic_DNA"/>
</dbReference>
<reference evidence="2 3" key="1">
    <citation type="submission" date="2017-06" db="EMBL/GenBank/DDBJ databases">
        <title>Genome sequencing of cyanobaciteial culture collection at National Institute for Environmental Studies (NIES).</title>
        <authorList>
            <person name="Hirose Y."/>
            <person name="Shimura Y."/>
            <person name="Fujisawa T."/>
            <person name="Nakamura Y."/>
            <person name="Kawachi M."/>
        </authorList>
    </citation>
    <scope>NUCLEOTIDE SEQUENCE [LARGE SCALE GENOMIC DNA]</scope>
    <source>
        <strain evidence="2 3">NIES-4072</strain>
    </source>
</reference>
<evidence type="ECO:0000256" key="1">
    <source>
        <dbReference type="SAM" id="Phobius"/>
    </source>
</evidence>
<keyword evidence="1" id="KW-0472">Membrane</keyword>
<dbReference type="Proteomes" id="UP000245124">
    <property type="component" value="Unassembled WGS sequence"/>
</dbReference>
<evidence type="ECO:0000313" key="2">
    <source>
        <dbReference type="EMBL" id="GBG19208.1"/>
    </source>
</evidence>
<evidence type="ECO:0000313" key="3">
    <source>
        <dbReference type="Proteomes" id="UP000245124"/>
    </source>
</evidence>
<sequence length="46" mass="5581">MFPLLIYHEVYIFPLTFFENYSNLNFSGYLLVIYHLAEKSYFAGMY</sequence>
<accession>A0A2R5FP28</accession>
<organism evidence="2 3">
    <name type="scientific">Nostoc commune NIES-4072</name>
    <dbReference type="NCBI Taxonomy" id="2005467"/>
    <lineage>
        <taxon>Bacteria</taxon>
        <taxon>Bacillati</taxon>
        <taxon>Cyanobacteriota</taxon>
        <taxon>Cyanophyceae</taxon>
        <taxon>Nostocales</taxon>
        <taxon>Nostocaceae</taxon>
        <taxon>Nostoc</taxon>
    </lineage>
</organism>
<proteinExistence type="predicted"/>
<name>A0A2R5FP28_NOSCO</name>
<comment type="caution">
    <text evidence="2">The sequence shown here is derived from an EMBL/GenBank/DDBJ whole genome shotgun (WGS) entry which is preliminary data.</text>
</comment>
<keyword evidence="1" id="KW-0812">Transmembrane</keyword>
<gene>
    <name evidence="2" type="ORF">NIES4072_28750</name>
</gene>
<protein>
    <submittedName>
        <fullName evidence="2">Uncharacterized protein</fullName>
    </submittedName>
</protein>